<accession>A0A1B0RRF3</accession>
<dbReference type="EMBL" id="KR025491">
    <property type="protein sequence ID" value="AKU47357.1"/>
    <property type="molecule type" value="Genomic_DNA"/>
</dbReference>
<dbReference type="GeneID" id="29077999"/>
<keyword evidence="1" id="KW-0812">Transmembrane</keyword>
<keyword evidence="1" id="KW-0472">Membrane</keyword>
<dbReference type="EMBL" id="KR814486">
    <property type="protein sequence ID" value="ALN11804.1"/>
    <property type="molecule type" value="Genomic_DNA"/>
</dbReference>
<evidence type="ECO:0000313" key="2">
    <source>
        <dbReference type="EMBL" id="AKU47357.1"/>
    </source>
</evidence>
<geneLocation type="plastid" evidence="2"/>
<protein>
    <submittedName>
        <fullName evidence="2">Hypothetical chloroplast RF37</fullName>
    </submittedName>
</protein>
<gene>
    <name evidence="2" type="primary">ycf37</name>
</gene>
<dbReference type="AlphaFoldDB" id="A0A1B0RRF3"/>
<dbReference type="RefSeq" id="YP_009300438.1">
    <property type="nucleotide sequence ID" value="NC_031211.1"/>
</dbReference>
<keyword evidence="2" id="KW-0934">Plastid</keyword>
<proteinExistence type="predicted"/>
<feature type="transmembrane region" description="Helical" evidence="1">
    <location>
        <begin position="6"/>
        <end position="27"/>
    </location>
</feature>
<evidence type="ECO:0000256" key="1">
    <source>
        <dbReference type="SAM" id="Phobius"/>
    </source>
</evidence>
<name>A0A1B0RRF3_9FLOR</name>
<sequence>MVGNFIIFRLYLLLAIIILLPICYFITLELFNQIIYSYIFIKDVRIIKQKNVIFDDIYFLVNYFMKRRQWFKCILMLQFYEYYKNYNSNRLLGICFHNLSYQYIARYYYINSLKYETSLEVLENLALICIDLKDDRMLTEVCCKISDIDPDNNILMKLS</sequence>
<organism evidence="2">
    <name type="scientific">Campylaephora sungminbooi</name>
    <dbReference type="NCBI Taxonomy" id="1896769"/>
    <lineage>
        <taxon>Eukaryota</taxon>
        <taxon>Rhodophyta</taxon>
        <taxon>Florideophyceae</taxon>
        <taxon>Rhodymeniophycidae</taxon>
        <taxon>Ceramiales</taxon>
        <taxon>Ceramiaceae</taxon>
        <taxon>Campylaephora</taxon>
    </lineage>
</organism>
<reference evidence="2" key="1">
    <citation type="journal article" date="2016" name="Bot. Marina">
        <title>Genomic and phylogenetic analysis of Ceramium cimbricum (Ceramiales, Rhodophyta) from the Atlantic and Pacific Oceans supports the naming of a new invasive Pacific entity Ceramium sungminbooi sp. nov.</title>
        <authorList>
            <person name="Hughey J.R."/>
            <person name="Boo G.H."/>
        </authorList>
    </citation>
    <scope>NUCLEOTIDE SEQUENCE</scope>
</reference>
<keyword evidence="1" id="KW-1133">Transmembrane helix</keyword>